<feature type="domain" description="DNA/RNA non-specific endonuclease/pyrophosphatase/phosphodiesterase" evidence="2">
    <location>
        <begin position="62"/>
        <end position="246"/>
    </location>
</feature>
<sequence>MRVLAFTMMTIFLAPITYAATIEGDKNYFNETLKSRGDGQLFQNRFIVYQIQIPATIGVDQGFNMISILYDTALETTVSATALYSMDNTNQGTRPPSHNWRRFDDEVDCSLGAPYPTGYERGHLIPSCYWQWTPSVRLATFYCLNQAPQNINLNRGWWSHTVEVELAALAKQRNGFIMTGVSEATLDTVSGHRIPLYFWKLVCTWNPTTGQAEVYGYYARNDATTDVRVCGSQATIAQFAMGPNYRAMLGIAWALADADLRGNRNINGALPTGLDCANAVELPAGVCLRPYSDFDQCSQNCCVDEEE</sequence>
<dbReference type="InterPro" id="IPR001604">
    <property type="entry name" value="Endo_G_ENPP1-like_dom"/>
</dbReference>
<keyword evidence="1" id="KW-0732">Signal</keyword>
<evidence type="ECO:0000259" key="2">
    <source>
        <dbReference type="SMART" id="SM00892"/>
    </source>
</evidence>
<dbReference type="Proteomes" id="UP000198287">
    <property type="component" value="Unassembled WGS sequence"/>
</dbReference>
<dbReference type="GO" id="GO:0046872">
    <property type="term" value="F:metal ion binding"/>
    <property type="evidence" value="ECO:0007669"/>
    <property type="project" value="InterPro"/>
</dbReference>
<dbReference type="SMART" id="SM00892">
    <property type="entry name" value="Endonuclease_NS"/>
    <property type="match status" value="1"/>
</dbReference>
<dbReference type="SUPFAM" id="SSF54060">
    <property type="entry name" value="His-Me finger endonucleases"/>
    <property type="match status" value="1"/>
</dbReference>
<dbReference type="Pfam" id="PF01223">
    <property type="entry name" value="Endonuclease_NS"/>
    <property type="match status" value="1"/>
</dbReference>
<evidence type="ECO:0000313" key="3">
    <source>
        <dbReference type="EMBL" id="OXA42125.1"/>
    </source>
</evidence>
<organism evidence="3 4">
    <name type="scientific">Folsomia candida</name>
    <name type="common">Springtail</name>
    <dbReference type="NCBI Taxonomy" id="158441"/>
    <lineage>
        <taxon>Eukaryota</taxon>
        <taxon>Metazoa</taxon>
        <taxon>Ecdysozoa</taxon>
        <taxon>Arthropoda</taxon>
        <taxon>Hexapoda</taxon>
        <taxon>Collembola</taxon>
        <taxon>Entomobryomorpha</taxon>
        <taxon>Isotomoidea</taxon>
        <taxon>Isotomidae</taxon>
        <taxon>Proisotominae</taxon>
        <taxon>Folsomia</taxon>
    </lineage>
</organism>
<gene>
    <name evidence="3" type="ORF">Fcan01_23156</name>
</gene>
<dbReference type="AlphaFoldDB" id="A0A226D997"/>
<feature type="chain" id="PRO_5012895102" evidence="1">
    <location>
        <begin position="20"/>
        <end position="307"/>
    </location>
</feature>
<evidence type="ECO:0000256" key="1">
    <source>
        <dbReference type="SAM" id="SignalP"/>
    </source>
</evidence>
<dbReference type="GO" id="GO:0003676">
    <property type="term" value="F:nucleic acid binding"/>
    <property type="evidence" value="ECO:0007669"/>
    <property type="project" value="InterPro"/>
</dbReference>
<comment type="caution">
    <text evidence="3">The sequence shown here is derived from an EMBL/GenBank/DDBJ whole genome shotgun (WGS) entry which is preliminary data.</text>
</comment>
<dbReference type="PANTHER" id="PTHR21472:SF7">
    <property type="entry name" value="ENDONUCLEASE G, MITOCHONDRIAL-LIKE ISOFORM X2"/>
    <property type="match status" value="1"/>
</dbReference>
<dbReference type="Gene3D" id="3.40.570.10">
    <property type="entry name" value="Extracellular Endonuclease, subunit A"/>
    <property type="match status" value="1"/>
</dbReference>
<dbReference type="InterPro" id="IPR044929">
    <property type="entry name" value="DNA/RNA_non-sp_Endonuclease_sf"/>
</dbReference>
<name>A0A226D997_FOLCA</name>
<dbReference type="PANTHER" id="PTHR21472">
    <property type="entry name" value="ENDONUCLEASE DOMAIN-CONTAINING 1 PROTEIN ENDOD1"/>
    <property type="match status" value="1"/>
</dbReference>
<proteinExistence type="predicted"/>
<accession>A0A226D997</accession>
<dbReference type="EMBL" id="LNIX01000027">
    <property type="protein sequence ID" value="OXA42125.1"/>
    <property type="molecule type" value="Genomic_DNA"/>
</dbReference>
<evidence type="ECO:0000313" key="4">
    <source>
        <dbReference type="Proteomes" id="UP000198287"/>
    </source>
</evidence>
<feature type="signal peptide" evidence="1">
    <location>
        <begin position="1"/>
        <end position="19"/>
    </location>
</feature>
<reference evidence="3 4" key="1">
    <citation type="submission" date="2015-12" db="EMBL/GenBank/DDBJ databases">
        <title>The genome of Folsomia candida.</title>
        <authorList>
            <person name="Faddeeva A."/>
            <person name="Derks M.F."/>
            <person name="Anvar Y."/>
            <person name="Smit S."/>
            <person name="Van Straalen N."/>
            <person name="Roelofs D."/>
        </authorList>
    </citation>
    <scope>NUCLEOTIDE SEQUENCE [LARGE SCALE GENOMIC DNA]</scope>
    <source>
        <strain evidence="3 4">VU population</strain>
        <tissue evidence="3">Whole body</tissue>
    </source>
</reference>
<dbReference type="InterPro" id="IPR039015">
    <property type="entry name" value="ENDOD1"/>
</dbReference>
<protein>
    <submittedName>
        <fullName evidence="3">Nuclease</fullName>
    </submittedName>
</protein>
<keyword evidence="4" id="KW-1185">Reference proteome</keyword>
<dbReference type="GO" id="GO:0016787">
    <property type="term" value="F:hydrolase activity"/>
    <property type="evidence" value="ECO:0007669"/>
    <property type="project" value="InterPro"/>
</dbReference>
<dbReference type="InterPro" id="IPR044925">
    <property type="entry name" value="His-Me_finger_sf"/>
</dbReference>